<keyword evidence="5" id="KW-0479">Metal-binding</keyword>
<feature type="binding site" evidence="5">
    <location>
        <position position="95"/>
    </location>
    <ligand>
        <name>Cu cation</name>
        <dbReference type="ChEBI" id="CHEBI:23378"/>
    </ligand>
</feature>
<keyword evidence="2" id="KW-0813">Transport</keyword>
<dbReference type="InterPro" id="IPR008972">
    <property type="entry name" value="Cupredoxin"/>
</dbReference>
<keyword evidence="5" id="KW-0186">Copper</keyword>
<dbReference type="InterPro" id="IPR002386">
    <property type="entry name" value="Amicyanin/Pseudoazurin"/>
</dbReference>
<feature type="chain" id="PRO_5016629557" evidence="6">
    <location>
        <begin position="23"/>
        <end position="109"/>
    </location>
</feature>
<keyword evidence="9" id="KW-1185">Reference proteome</keyword>
<feature type="signal peptide" evidence="6">
    <location>
        <begin position="1"/>
        <end position="22"/>
    </location>
</feature>
<evidence type="ECO:0000256" key="2">
    <source>
        <dbReference type="ARBA" id="ARBA00022448"/>
    </source>
</evidence>
<keyword evidence="4" id="KW-0249">Electron transport</keyword>
<evidence type="ECO:0000256" key="6">
    <source>
        <dbReference type="SAM" id="SignalP"/>
    </source>
</evidence>
<keyword evidence="6" id="KW-0732">Signal</keyword>
<feature type="binding site" evidence="5">
    <location>
        <position position="60"/>
    </location>
    <ligand>
        <name>Cu cation</name>
        <dbReference type="ChEBI" id="CHEBI:23378"/>
    </ligand>
</feature>
<dbReference type="RefSeq" id="WP_114278184.1">
    <property type="nucleotide sequence ID" value="NZ_QPJY01000001.1"/>
</dbReference>
<dbReference type="GO" id="GO:0005507">
    <property type="term" value="F:copper ion binding"/>
    <property type="evidence" value="ECO:0007669"/>
    <property type="project" value="InterPro"/>
</dbReference>
<evidence type="ECO:0000313" key="9">
    <source>
        <dbReference type="Proteomes" id="UP000252707"/>
    </source>
</evidence>
<evidence type="ECO:0000259" key="7">
    <source>
        <dbReference type="Pfam" id="PF13473"/>
    </source>
</evidence>
<dbReference type="Proteomes" id="UP000252707">
    <property type="component" value="Unassembled WGS sequence"/>
</dbReference>
<dbReference type="Pfam" id="PF13473">
    <property type="entry name" value="Cupredoxin_1"/>
    <property type="match status" value="1"/>
</dbReference>
<comment type="cofactor">
    <cofactor evidence="5">
        <name>Cu cation</name>
        <dbReference type="ChEBI" id="CHEBI:23378"/>
    </cofactor>
    <text evidence="5">Binds 1 copper ion per subunit.</text>
</comment>
<dbReference type="GO" id="GO:0042597">
    <property type="term" value="C:periplasmic space"/>
    <property type="evidence" value="ECO:0007669"/>
    <property type="project" value="UniProtKB-SubCell"/>
</dbReference>
<protein>
    <submittedName>
        <fullName evidence="8">Plastocyanin</fullName>
    </submittedName>
</protein>
<accession>A0A369CI14</accession>
<dbReference type="EMBL" id="QPJY01000001">
    <property type="protein sequence ID" value="RCX33333.1"/>
    <property type="molecule type" value="Genomic_DNA"/>
</dbReference>
<organism evidence="8 9">
    <name type="scientific">Thioalbus denitrificans</name>
    <dbReference type="NCBI Taxonomy" id="547122"/>
    <lineage>
        <taxon>Bacteria</taxon>
        <taxon>Pseudomonadati</taxon>
        <taxon>Pseudomonadota</taxon>
        <taxon>Gammaproteobacteria</taxon>
        <taxon>Chromatiales</taxon>
        <taxon>Ectothiorhodospiraceae</taxon>
        <taxon>Thioalbus</taxon>
    </lineage>
</organism>
<feature type="domain" description="EfeO-type cupredoxin-like" evidence="7">
    <location>
        <begin position="9"/>
        <end position="107"/>
    </location>
</feature>
<feature type="binding site" evidence="5">
    <location>
        <position position="98"/>
    </location>
    <ligand>
        <name>Cu cation</name>
        <dbReference type="ChEBI" id="CHEBI:23378"/>
    </ligand>
</feature>
<reference evidence="8 9" key="1">
    <citation type="submission" date="2018-07" db="EMBL/GenBank/DDBJ databases">
        <title>Genomic Encyclopedia of Type Strains, Phase IV (KMG-IV): sequencing the most valuable type-strain genomes for metagenomic binning, comparative biology and taxonomic classification.</title>
        <authorList>
            <person name="Goeker M."/>
        </authorList>
    </citation>
    <scope>NUCLEOTIDE SEQUENCE [LARGE SCALE GENOMIC DNA]</scope>
    <source>
        <strain evidence="8 9">DSM 26407</strain>
    </source>
</reference>
<feature type="binding site" evidence="5">
    <location>
        <position position="101"/>
    </location>
    <ligand>
        <name>Cu cation</name>
        <dbReference type="ChEBI" id="CHEBI:23378"/>
    </ligand>
</feature>
<evidence type="ECO:0000256" key="3">
    <source>
        <dbReference type="ARBA" id="ARBA00022764"/>
    </source>
</evidence>
<dbReference type="PANTHER" id="PTHR36507:SF1">
    <property type="entry name" value="BLL1555 PROTEIN"/>
    <property type="match status" value="1"/>
</dbReference>
<name>A0A369CI14_9GAMM</name>
<dbReference type="InterPro" id="IPR028096">
    <property type="entry name" value="EfeO_Cupredoxin"/>
</dbReference>
<evidence type="ECO:0000256" key="4">
    <source>
        <dbReference type="ARBA" id="ARBA00022982"/>
    </source>
</evidence>
<evidence type="ECO:0000256" key="5">
    <source>
        <dbReference type="PIRSR" id="PIRSR602386-1"/>
    </source>
</evidence>
<dbReference type="Gene3D" id="2.60.40.420">
    <property type="entry name" value="Cupredoxins - blue copper proteins"/>
    <property type="match status" value="1"/>
</dbReference>
<evidence type="ECO:0000313" key="8">
    <source>
        <dbReference type="EMBL" id="RCX33333.1"/>
    </source>
</evidence>
<comment type="caution">
    <text evidence="8">The sequence shown here is derived from an EMBL/GenBank/DDBJ whole genome shotgun (WGS) entry which is preliminary data.</text>
</comment>
<dbReference type="PANTHER" id="PTHR36507">
    <property type="entry name" value="BLL1555 PROTEIN"/>
    <property type="match status" value="1"/>
</dbReference>
<sequence>MIRMSPTLLCGMLLVLATGVRAGGEPVEITIRDYAFQPAAITVPAGTTVRWVNREKRQYHSVWFEALGEPEPDYIFPEESYERSFDSPGEFPYRCGPHPEMRGMVTVSE</sequence>
<dbReference type="PRINTS" id="PR00155">
    <property type="entry name" value="AMICYANIN"/>
</dbReference>
<dbReference type="AlphaFoldDB" id="A0A369CI14"/>
<dbReference type="OrthoDB" id="9757546at2"/>
<dbReference type="InterPro" id="IPR052721">
    <property type="entry name" value="ET_Amicyanin"/>
</dbReference>
<dbReference type="GO" id="GO:0009055">
    <property type="term" value="F:electron transfer activity"/>
    <property type="evidence" value="ECO:0007669"/>
    <property type="project" value="InterPro"/>
</dbReference>
<evidence type="ECO:0000256" key="1">
    <source>
        <dbReference type="ARBA" id="ARBA00004418"/>
    </source>
</evidence>
<keyword evidence="3" id="KW-0574">Periplasm</keyword>
<comment type="subcellular location">
    <subcellularLocation>
        <location evidence="1">Periplasm</location>
    </subcellularLocation>
</comment>
<dbReference type="SUPFAM" id="SSF49503">
    <property type="entry name" value="Cupredoxins"/>
    <property type="match status" value="1"/>
</dbReference>
<proteinExistence type="predicted"/>
<gene>
    <name evidence="8" type="ORF">DFQ59_101634</name>
</gene>